<sequence>MIFFILAVYVVAYLYIIFKSETASITTFIFGLLSVLLLGAFDFESVSKIVDFNTLFILIGMMIMVSVLKRRGVFSEISRILIKMSKGNFLVLTMLIYIGIFFLSAFLDNVTTIIIFVPILFYTAESLELDPKPLLTNAILFSNLGGMTTAIGDPPNIVIYSVSKLSFISFITHLMPPGILIMLFQLYFLGKNVRYPRTGIGINIEASKRSENQKWLYYFIAFTGVVLFMAFHEALGLELGVISIIYAFTILFVEDMNIHSIGDDIEWDSIFLISGLYLLNYSIEQINITKPLLAVLSPLANSVFLPLFILWSSMFVSGFLSALPVTLLYLSLIKTLIRLGAGNELYWALALGIGVGGNLTPISSMCNIVGNNLFRNMKNETLSFKEFTKRMLKPVLSGGIISSVFLIVFWWFGI</sequence>
<organism evidence="8 9">
    <name type="scientific">Fervidobacterium gondwanense DSM 13020</name>
    <dbReference type="NCBI Taxonomy" id="1121883"/>
    <lineage>
        <taxon>Bacteria</taxon>
        <taxon>Thermotogati</taxon>
        <taxon>Thermotogota</taxon>
        <taxon>Thermotogae</taxon>
        <taxon>Thermotogales</taxon>
        <taxon>Fervidobacteriaceae</taxon>
        <taxon>Fervidobacterium</taxon>
    </lineage>
</organism>
<feature type="transmembrane region" description="Helical" evidence="6">
    <location>
        <begin position="49"/>
        <end position="68"/>
    </location>
</feature>
<dbReference type="InterPro" id="IPR051475">
    <property type="entry name" value="Diverse_Ion_Transporter"/>
</dbReference>
<feature type="transmembrane region" description="Helical" evidence="6">
    <location>
        <begin position="12"/>
        <end position="37"/>
    </location>
</feature>
<dbReference type="STRING" id="1121883.SAMN02745226_00700"/>
<comment type="subcellular location">
    <subcellularLocation>
        <location evidence="1">Membrane</location>
        <topology evidence="1">Multi-pass membrane protein</topology>
    </subcellularLocation>
</comment>
<feature type="transmembrane region" description="Helical" evidence="6">
    <location>
        <begin position="303"/>
        <end position="330"/>
    </location>
</feature>
<evidence type="ECO:0000313" key="9">
    <source>
        <dbReference type="Proteomes" id="UP000184207"/>
    </source>
</evidence>
<dbReference type="InterPro" id="IPR004680">
    <property type="entry name" value="Cit_transptr-like_dom"/>
</dbReference>
<name>A0A1M7SBA8_FERGO</name>
<feature type="transmembrane region" description="Helical" evidence="6">
    <location>
        <begin position="395"/>
        <end position="413"/>
    </location>
</feature>
<evidence type="ECO:0000259" key="7">
    <source>
        <dbReference type="Pfam" id="PF03600"/>
    </source>
</evidence>
<dbReference type="GO" id="GO:0016020">
    <property type="term" value="C:membrane"/>
    <property type="evidence" value="ECO:0007669"/>
    <property type="project" value="UniProtKB-SubCell"/>
</dbReference>
<dbReference type="EMBL" id="FRDJ01000003">
    <property type="protein sequence ID" value="SHN55800.1"/>
    <property type="molecule type" value="Genomic_DNA"/>
</dbReference>
<gene>
    <name evidence="8" type="ORF">SAMN02745226_00700</name>
</gene>
<evidence type="ECO:0000256" key="5">
    <source>
        <dbReference type="ARBA" id="ARBA00023136"/>
    </source>
</evidence>
<evidence type="ECO:0000313" key="8">
    <source>
        <dbReference type="EMBL" id="SHN55800.1"/>
    </source>
</evidence>
<protein>
    <submittedName>
        <fullName evidence="8">Possible tyrosine transporter P-protein</fullName>
    </submittedName>
</protein>
<evidence type="ECO:0000256" key="6">
    <source>
        <dbReference type="SAM" id="Phobius"/>
    </source>
</evidence>
<dbReference type="AlphaFoldDB" id="A0A1M7SBA8"/>
<dbReference type="Pfam" id="PF03600">
    <property type="entry name" value="CitMHS"/>
    <property type="match status" value="1"/>
</dbReference>
<evidence type="ECO:0000256" key="2">
    <source>
        <dbReference type="ARBA" id="ARBA00022448"/>
    </source>
</evidence>
<dbReference type="PANTHER" id="PTHR43568:SF1">
    <property type="entry name" value="P PROTEIN"/>
    <property type="match status" value="1"/>
</dbReference>
<evidence type="ECO:0000256" key="3">
    <source>
        <dbReference type="ARBA" id="ARBA00022692"/>
    </source>
</evidence>
<keyword evidence="9" id="KW-1185">Reference proteome</keyword>
<dbReference type="Proteomes" id="UP000184207">
    <property type="component" value="Unassembled WGS sequence"/>
</dbReference>
<dbReference type="OrthoDB" id="9765532at2"/>
<dbReference type="RefSeq" id="WP_072758426.1">
    <property type="nucleotide sequence ID" value="NZ_FRDJ01000003.1"/>
</dbReference>
<keyword evidence="2" id="KW-0813">Transport</keyword>
<feature type="transmembrane region" description="Helical" evidence="6">
    <location>
        <begin position="89"/>
        <end position="122"/>
    </location>
</feature>
<feature type="transmembrane region" description="Helical" evidence="6">
    <location>
        <begin position="215"/>
        <end position="231"/>
    </location>
</feature>
<dbReference type="PANTHER" id="PTHR43568">
    <property type="entry name" value="P PROTEIN"/>
    <property type="match status" value="1"/>
</dbReference>
<feature type="transmembrane region" description="Helical" evidence="6">
    <location>
        <begin position="237"/>
        <end position="253"/>
    </location>
</feature>
<feature type="domain" description="Citrate transporter-like" evidence="7">
    <location>
        <begin position="13"/>
        <end position="352"/>
    </location>
</feature>
<dbReference type="GO" id="GO:0055085">
    <property type="term" value="P:transmembrane transport"/>
    <property type="evidence" value="ECO:0007669"/>
    <property type="project" value="InterPro"/>
</dbReference>
<evidence type="ECO:0000256" key="1">
    <source>
        <dbReference type="ARBA" id="ARBA00004141"/>
    </source>
</evidence>
<accession>A0A1M7SBA8</accession>
<keyword evidence="4 6" id="KW-1133">Transmembrane helix</keyword>
<keyword evidence="3 6" id="KW-0812">Transmembrane</keyword>
<proteinExistence type="predicted"/>
<evidence type="ECO:0000256" key="4">
    <source>
        <dbReference type="ARBA" id="ARBA00022989"/>
    </source>
</evidence>
<feature type="transmembrane region" description="Helical" evidence="6">
    <location>
        <begin position="167"/>
        <end position="189"/>
    </location>
</feature>
<reference evidence="9" key="1">
    <citation type="submission" date="2016-12" db="EMBL/GenBank/DDBJ databases">
        <authorList>
            <person name="Varghese N."/>
            <person name="Submissions S."/>
        </authorList>
    </citation>
    <scope>NUCLEOTIDE SEQUENCE [LARGE SCALE GENOMIC DNA]</scope>
    <source>
        <strain evidence="9">DSM 13020</strain>
    </source>
</reference>
<keyword evidence="5 6" id="KW-0472">Membrane</keyword>